<dbReference type="InterPro" id="IPR000086">
    <property type="entry name" value="NUDIX_hydrolase_dom"/>
</dbReference>
<accession>A0ABQ1GSL0</accession>
<protein>
    <submittedName>
        <fullName evidence="8">NUDIX hydrolase</fullName>
    </submittedName>
</protein>
<evidence type="ECO:0000313" key="9">
    <source>
        <dbReference type="Proteomes" id="UP000618591"/>
    </source>
</evidence>
<dbReference type="PROSITE" id="PS51462">
    <property type="entry name" value="NUDIX"/>
    <property type="match status" value="1"/>
</dbReference>
<keyword evidence="6" id="KW-0464">Manganese</keyword>
<evidence type="ECO:0000256" key="3">
    <source>
        <dbReference type="ARBA" id="ARBA00022723"/>
    </source>
</evidence>
<name>A0ABQ1GSL0_9SPHN</name>
<dbReference type="InterPro" id="IPR015797">
    <property type="entry name" value="NUDIX_hydrolase-like_dom_sf"/>
</dbReference>
<evidence type="ECO:0000256" key="5">
    <source>
        <dbReference type="ARBA" id="ARBA00022842"/>
    </source>
</evidence>
<comment type="cofactor">
    <cofactor evidence="2">
        <name>Mg(2+)</name>
        <dbReference type="ChEBI" id="CHEBI:18420"/>
    </cofactor>
</comment>
<dbReference type="EMBL" id="BMDW01000010">
    <property type="protein sequence ID" value="GGA49560.1"/>
    <property type="molecule type" value="Genomic_DNA"/>
</dbReference>
<dbReference type="Proteomes" id="UP000618591">
    <property type="component" value="Unassembled WGS sequence"/>
</dbReference>
<dbReference type="RefSeq" id="WP_188446995.1">
    <property type="nucleotide sequence ID" value="NZ_BMDW01000010.1"/>
</dbReference>
<evidence type="ECO:0000256" key="4">
    <source>
        <dbReference type="ARBA" id="ARBA00022801"/>
    </source>
</evidence>
<reference evidence="9" key="1">
    <citation type="journal article" date="2019" name="Int. J. Syst. Evol. Microbiol.">
        <title>The Global Catalogue of Microorganisms (GCM) 10K type strain sequencing project: providing services to taxonomists for standard genome sequencing and annotation.</title>
        <authorList>
            <consortium name="The Broad Institute Genomics Platform"/>
            <consortium name="The Broad Institute Genome Sequencing Center for Infectious Disease"/>
            <person name="Wu L."/>
            <person name="Ma J."/>
        </authorList>
    </citation>
    <scope>NUCLEOTIDE SEQUENCE [LARGE SCALE GENOMIC DNA]</scope>
    <source>
        <strain evidence="9">CGMCC 1.10106</strain>
    </source>
</reference>
<dbReference type="SUPFAM" id="SSF55811">
    <property type="entry name" value="Nudix"/>
    <property type="match status" value="1"/>
</dbReference>
<dbReference type="CDD" id="cd18870">
    <property type="entry name" value="NUDIX_AcylCoAdiphos_Nudt19"/>
    <property type="match status" value="1"/>
</dbReference>
<gene>
    <name evidence="8" type="ORF">GCM10011395_19880</name>
</gene>
<dbReference type="PANTHER" id="PTHR12318:SF0">
    <property type="entry name" value="ACYL-COENZYME A DIPHOSPHATASE NUDT19"/>
    <property type="match status" value="1"/>
</dbReference>
<evidence type="ECO:0000256" key="2">
    <source>
        <dbReference type="ARBA" id="ARBA00001946"/>
    </source>
</evidence>
<feature type="domain" description="Nudix hydrolase" evidence="7">
    <location>
        <begin position="7"/>
        <end position="191"/>
    </location>
</feature>
<keyword evidence="4 8" id="KW-0378">Hydrolase</keyword>
<keyword evidence="5" id="KW-0460">Magnesium</keyword>
<sequence length="251" mass="26719">MSDTIAEAIPAATLVLFRERGGVPELLFVERSKAMVFAGGALVFPGGRIDPGDRALALELGGDPDDMAARIGAIRETIEEVGVGVGLSDMAPETLAKLRAGLHRGEAIGAVLDALALTLDPAALTAFARWLPAHAHMRIFDTRFYLAQLPADAPEPVVDDTENVRVFWSTAQGVLDDADAGRVRIIFPTRRNLERLAQFPSFGAAAAHAASYEIRAVTPWIEARDGADHLCIPDDLGYPVTSEAISAAQRG</sequence>
<keyword evidence="9" id="KW-1185">Reference proteome</keyword>
<keyword evidence="3" id="KW-0479">Metal-binding</keyword>
<evidence type="ECO:0000313" key="8">
    <source>
        <dbReference type="EMBL" id="GGA49560.1"/>
    </source>
</evidence>
<dbReference type="InterPro" id="IPR039121">
    <property type="entry name" value="NUDT19"/>
</dbReference>
<dbReference type="Gene3D" id="3.90.79.10">
    <property type="entry name" value="Nucleoside Triphosphate Pyrophosphohydrolase"/>
    <property type="match status" value="1"/>
</dbReference>
<comment type="caution">
    <text evidence="8">The sequence shown here is derived from an EMBL/GenBank/DDBJ whole genome shotgun (WGS) entry which is preliminary data.</text>
</comment>
<proteinExistence type="predicted"/>
<organism evidence="8 9">
    <name type="scientific">Sphingomonas psychrolutea</name>
    <dbReference type="NCBI Taxonomy" id="1259676"/>
    <lineage>
        <taxon>Bacteria</taxon>
        <taxon>Pseudomonadati</taxon>
        <taxon>Pseudomonadota</taxon>
        <taxon>Alphaproteobacteria</taxon>
        <taxon>Sphingomonadales</taxon>
        <taxon>Sphingomonadaceae</taxon>
        <taxon>Sphingomonas</taxon>
    </lineage>
</organism>
<dbReference type="PANTHER" id="PTHR12318">
    <property type="entry name" value="TESTOSTERONE-REGULATED PROTEIN RP2"/>
    <property type="match status" value="1"/>
</dbReference>
<comment type="cofactor">
    <cofactor evidence="1">
        <name>Mn(2+)</name>
        <dbReference type="ChEBI" id="CHEBI:29035"/>
    </cofactor>
</comment>
<evidence type="ECO:0000259" key="7">
    <source>
        <dbReference type="PROSITE" id="PS51462"/>
    </source>
</evidence>
<evidence type="ECO:0000256" key="1">
    <source>
        <dbReference type="ARBA" id="ARBA00001936"/>
    </source>
</evidence>
<evidence type="ECO:0000256" key="6">
    <source>
        <dbReference type="ARBA" id="ARBA00023211"/>
    </source>
</evidence>
<dbReference type="GO" id="GO:0016787">
    <property type="term" value="F:hydrolase activity"/>
    <property type="evidence" value="ECO:0007669"/>
    <property type="project" value="UniProtKB-KW"/>
</dbReference>